<gene>
    <name evidence="3" type="ORF">Scep_029495</name>
</gene>
<dbReference type="Pfam" id="PF14111">
    <property type="entry name" value="DUF4283"/>
    <property type="match status" value="1"/>
</dbReference>
<dbReference type="Proteomes" id="UP001419268">
    <property type="component" value="Unassembled WGS sequence"/>
</dbReference>
<feature type="domain" description="DUF4283" evidence="2">
    <location>
        <begin position="91"/>
        <end position="173"/>
    </location>
</feature>
<sequence>MRKPLAPPIPEDEERSTKKVKNKKTVEEVNKASFDISNLTSFRDIIAQHRSALQEQQEGEDPPLSPDDVFRNKTSRPVKLNFSERVQTSMNEAMKKCVMIRVLGKGISYTTLSNRIQLLWNLKGRLRLTDIDNGYYMAKFSLNEDYMHVLLNGPWTIMGHYLTFQPWTPHFATDRPNLSAVATWIRLPGLPFRYYRKNILREIAETIGDFIKIDYNTVSGERGNLQGWSFILTSGPQCTCKMEIDGRLQRIEYESRLHLLQMCNVWAYLWILVRDVMRSKPNGHDGIEASTTLERIEPCKGTSRNVIDGGAPIGKLTRHRGPWIHAPRRGRRPNPRVSETLGNLGII</sequence>
<feature type="region of interest" description="Disordered" evidence="1">
    <location>
        <begin position="1"/>
        <end position="23"/>
    </location>
</feature>
<dbReference type="InterPro" id="IPR040256">
    <property type="entry name" value="At4g02000-like"/>
</dbReference>
<comment type="caution">
    <text evidence="3">The sequence shown here is derived from an EMBL/GenBank/DDBJ whole genome shotgun (WGS) entry which is preliminary data.</text>
</comment>
<accession>A0AAP0HDK7</accession>
<dbReference type="PANTHER" id="PTHR31286">
    <property type="entry name" value="GLYCINE-RICH CELL WALL STRUCTURAL PROTEIN 1.8-LIKE"/>
    <property type="match status" value="1"/>
</dbReference>
<evidence type="ECO:0000313" key="3">
    <source>
        <dbReference type="EMBL" id="KAK9083024.1"/>
    </source>
</evidence>
<reference evidence="3 4" key="1">
    <citation type="submission" date="2024-01" db="EMBL/GenBank/DDBJ databases">
        <title>Genome assemblies of Stephania.</title>
        <authorList>
            <person name="Yang L."/>
        </authorList>
    </citation>
    <scope>NUCLEOTIDE SEQUENCE [LARGE SCALE GENOMIC DNA]</scope>
    <source>
        <strain evidence="3">JXDWG</strain>
        <tissue evidence="3">Leaf</tissue>
    </source>
</reference>
<dbReference type="InterPro" id="IPR025558">
    <property type="entry name" value="DUF4283"/>
</dbReference>
<name>A0AAP0HDK7_9MAGN</name>
<dbReference type="EMBL" id="JBBNAG010000013">
    <property type="protein sequence ID" value="KAK9083024.1"/>
    <property type="molecule type" value="Genomic_DNA"/>
</dbReference>
<organism evidence="3 4">
    <name type="scientific">Stephania cephalantha</name>
    <dbReference type="NCBI Taxonomy" id="152367"/>
    <lineage>
        <taxon>Eukaryota</taxon>
        <taxon>Viridiplantae</taxon>
        <taxon>Streptophyta</taxon>
        <taxon>Embryophyta</taxon>
        <taxon>Tracheophyta</taxon>
        <taxon>Spermatophyta</taxon>
        <taxon>Magnoliopsida</taxon>
        <taxon>Ranunculales</taxon>
        <taxon>Menispermaceae</taxon>
        <taxon>Menispermoideae</taxon>
        <taxon>Cissampelideae</taxon>
        <taxon>Stephania</taxon>
    </lineage>
</organism>
<protein>
    <recommendedName>
        <fullName evidence="2">DUF4283 domain-containing protein</fullName>
    </recommendedName>
</protein>
<evidence type="ECO:0000256" key="1">
    <source>
        <dbReference type="SAM" id="MobiDB-lite"/>
    </source>
</evidence>
<proteinExistence type="predicted"/>
<evidence type="ECO:0000313" key="4">
    <source>
        <dbReference type="Proteomes" id="UP001419268"/>
    </source>
</evidence>
<evidence type="ECO:0000259" key="2">
    <source>
        <dbReference type="Pfam" id="PF14111"/>
    </source>
</evidence>
<dbReference type="AlphaFoldDB" id="A0AAP0HDK7"/>
<dbReference type="PANTHER" id="PTHR31286:SF99">
    <property type="entry name" value="DUF4283 DOMAIN-CONTAINING PROTEIN"/>
    <property type="match status" value="1"/>
</dbReference>
<keyword evidence="4" id="KW-1185">Reference proteome</keyword>